<dbReference type="EMBL" id="JACEIK010004395">
    <property type="protein sequence ID" value="MCD9645313.1"/>
    <property type="molecule type" value="Genomic_DNA"/>
</dbReference>
<feature type="non-terminal residue" evidence="1">
    <location>
        <position position="63"/>
    </location>
</feature>
<keyword evidence="2" id="KW-1185">Reference proteome</keyword>
<reference evidence="1 2" key="1">
    <citation type="journal article" date="2021" name="BMC Genomics">
        <title>Datura genome reveals duplications of psychoactive alkaloid biosynthetic genes and high mutation rate following tissue culture.</title>
        <authorList>
            <person name="Rajewski A."/>
            <person name="Carter-House D."/>
            <person name="Stajich J."/>
            <person name="Litt A."/>
        </authorList>
    </citation>
    <scope>NUCLEOTIDE SEQUENCE [LARGE SCALE GENOMIC DNA]</scope>
    <source>
        <strain evidence="1">AR-01</strain>
    </source>
</reference>
<proteinExistence type="predicted"/>
<dbReference type="Proteomes" id="UP000823775">
    <property type="component" value="Unassembled WGS sequence"/>
</dbReference>
<organism evidence="1 2">
    <name type="scientific">Datura stramonium</name>
    <name type="common">Jimsonweed</name>
    <name type="synonym">Common thornapple</name>
    <dbReference type="NCBI Taxonomy" id="4076"/>
    <lineage>
        <taxon>Eukaryota</taxon>
        <taxon>Viridiplantae</taxon>
        <taxon>Streptophyta</taxon>
        <taxon>Embryophyta</taxon>
        <taxon>Tracheophyta</taxon>
        <taxon>Spermatophyta</taxon>
        <taxon>Magnoliopsida</taxon>
        <taxon>eudicotyledons</taxon>
        <taxon>Gunneridae</taxon>
        <taxon>Pentapetalae</taxon>
        <taxon>asterids</taxon>
        <taxon>lamiids</taxon>
        <taxon>Solanales</taxon>
        <taxon>Solanaceae</taxon>
        <taxon>Solanoideae</taxon>
        <taxon>Datureae</taxon>
        <taxon>Datura</taxon>
    </lineage>
</organism>
<evidence type="ECO:0000313" key="1">
    <source>
        <dbReference type="EMBL" id="MCD9645313.1"/>
    </source>
</evidence>
<accession>A0ABS8VDG4</accession>
<sequence>MAGYARMEEGPCSYVTLFVVVLGDVAARGEDWVCDGRVGIARGIISIKQEMVHVRLVPHERLL</sequence>
<name>A0ABS8VDG4_DATST</name>
<comment type="caution">
    <text evidence="1">The sequence shown here is derived from an EMBL/GenBank/DDBJ whole genome shotgun (WGS) entry which is preliminary data.</text>
</comment>
<protein>
    <submittedName>
        <fullName evidence="1">Uncharacterized protein</fullName>
    </submittedName>
</protein>
<evidence type="ECO:0000313" key="2">
    <source>
        <dbReference type="Proteomes" id="UP000823775"/>
    </source>
</evidence>
<gene>
    <name evidence="1" type="ORF">HAX54_034151</name>
</gene>